<dbReference type="SUPFAM" id="SSF54928">
    <property type="entry name" value="RNA-binding domain, RBD"/>
    <property type="match status" value="1"/>
</dbReference>
<accession>A0A448WMQ6</accession>
<dbReference type="Pfam" id="PF00076">
    <property type="entry name" value="RRM_1"/>
    <property type="match status" value="1"/>
</dbReference>
<dbReference type="OrthoDB" id="6280617at2759"/>
<protein>
    <recommendedName>
        <fullName evidence="2">RRM domain-containing protein</fullName>
    </recommendedName>
</protein>
<dbReference type="InterPro" id="IPR000504">
    <property type="entry name" value="RRM_dom"/>
</dbReference>
<dbReference type="AlphaFoldDB" id="A0A448WMQ6"/>
<organism evidence="3 4">
    <name type="scientific">Protopolystoma xenopodis</name>
    <dbReference type="NCBI Taxonomy" id="117903"/>
    <lineage>
        <taxon>Eukaryota</taxon>
        <taxon>Metazoa</taxon>
        <taxon>Spiralia</taxon>
        <taxon>Lophotrochozoa</taxon>
        <taxon>Platyhelminthes</taxon>
        <taxon>Monogenea</taxon>
        <taxon>Polyopisthocotylea</taxon>
        <taxon>Polystomatidea</taxon>
        <taxon>Polystomatidae</taxon>
        <taxon>Protopolystoma</taxon>
    </lineage>
</organism>
<dbReference type="Proteomes" id="UP000784294">
    <property type="component" value="Unassembled WGS sequence"/>
</dbReference>
<feature type="domain" description="RRM" evidence="2">
    <location>
        <begin position="1"/>
        <end position="66"/>
    </location>
</feature>
<dbReference type="PROSITE" id="PS50102">
    <property type="entry name" value="RRM"/>
    <property type="match status" value="1"/>
</dbReference>
<dbReference type="Gene3D" id="3.30.70.330">
    <property type="match status" value="1"/>
</dbReference>
<dbReference type="EMBL" id="CAAALY010025160">
    <property type="protein sequence ID" value="VEL15599.1"/>
    <property type="molecule type" value="Genomic_DNA"/>
</dbReference>
<dbReference type="InterPro" id="IPR035979">
    <property type="entry name" value="RBD_domain_sf"/>
</dbReference>
<evidence type="ECO:0000313" key="4">
    <source>
        <dbReference type="Proteomes" id="UP000784294"/>
    </source>
</evidence>
<keyword evidence="4" id="KW-1185">Reference proteome</keyword>
<name>A0A448WMQ6_9PLAT</name>
<comment type="caution">
    <text evidence="3">The sequence shown here is derived from an EMBL/GenBank/DDBJ whole genome shotgun (WGS) entry which is preliminary data.</text>
</comment>
<gene>
    <name evidence="3" type="ORF">PXEA_LOCUS9039</name>
</gene>
<sequence>MMLRTTEEALRDHFNQRIGNIGAVERVKKIRDYAFIHFRDRGQAAEALRLLNGECFFFLPMEEQCI</sequence>
<keyword evidence="1" id="KW-0694">RNA-binding</keyword>
<proteinExistence type="predicted"/>
<dbReference type="InterPro" id="IPR012677">
    <property type="entry name" value="Nucleotide-bd_a/b_plait_sf"/>
</dbReference>
<reference evidence="3" key="1">
    <citation type="submission" date="2018-11" db="EMBL/GenBank/DDBJ databases">
        <authorList>
            <consortium name="Pathogen Informatics"/>
        </authorList>
    </citation>
    <scope>NUCLEOTIDE SEQUENCE</scope>
</reference>
<evidence type="ECO:0000313" key="3">
    <source>
        <dbReference type="EMBL" id="VEL15599.1"/>
    </source>
</evidence>
<evidence type="ECO:0000259" key="2">
    <source>
        <dbReference type="PROSITE" id="PS50102"/>
    </source>
</evidence>
<dbReference type="GO" id="GO:0003723">
    <property type="term" value="F:RNA binding"/>
    <property type="evidence" value="ECO:0007669"/>
    <property type="project" value="UniProtKB-UniRule"/>
</dbReference>
<evidence type="ECO:0000256" key="1">
    <source>
        <dbReference type="PROSITE-ProRule" id="PRU00176"/>
    </source>
</evidence>